<comment type="caution">
    <text evidence="10">Lacks conserved residue(s) required for the propagation of feature annotation.</text>
</comment>
<evidence type="ECO:0000256" key="1">
    <source>
        <dbReference type="ARBA" id="ARBA00004651"/>
    </source>
</evidence>
<evidence type="ECO:0000256" key="4">
    <source>
        <dbReference type="ARBA" id="ARBA00022692"/>
    </source>
</evidence>
<evidence type="ECO:0000256" key="6">
    <source>
        <dbReference type="ARBA" id="ARBA00022989"/>
    </source>
</evidence>
<evidence type="ECO:0000256" key="9">
    <source>
        <dbReference type="ARBA" id="ARBA00023224"/>
    </source>
</evidence>
<keyword evidence="5 10" id="KW-0552">Olfaction</keyword>
<keyword evidence="6 10" id="KW-1133">Transmembrane helix</keyword>
<gene>
    <name evidence="12" type="primary">LOC106751834</name>
</gene>
<dbReference type="Pfam" id="PF02949">
    <property type="entry name" value="7tm_6"/>
    <property type="match status" value="1"/>
</dbReference>
<dbReference type="GO" id="GO:0005886">
    <property type="term" value="C:plasma membrane"/>
    <property type="evidence" value="ECO:0007669"/>
    <property type="project" value="UniProtKB-SubCell"/>
</dbReference>
<keyword evidence="8 10" id="KW-0675">Receptor</keyword>
<keyword evidence="4 10" id="KW-0812">Transmembrane</keyword>
<evidence type="ECO:0000256" key="10">
    <source>
        <dbReference type="RuleBase" id="RU351113"/>
    </source>
</evidence>
<dbReference type="PANTHER" id="PTHR21137:SF35">
    <property type="entry name" value="ODORANT RECEPTOR 19A-RELATED"/>
    <property type="match status" value="1"/>
</dbReference>
<feature type="transmembrane region" description="Helical" evidence="10">
    <location>
        <begin position="357"/>
        <end position="376"/>
    </location>
</feature>
<dbReference type="GO" id="GO:0005549">
    <property type="term" value="F:odorant binding"/>
    <property type="evidence" value="ECO:0007669"/>
    <property type="project" value="InterPro"/>
</dbReference>
<dbReference type="OrthoDB" id="6500128at2759"/>
<keyword evidence="11" id="KW-1185">Reference proteome</keyword>
<dbReference type="RefSeq" id="XP_014488512.1">
    <property type="nucleotide sequence ID" value="XM_014633026.1"/>
</dbReference>
<evidence type="ECO:0000256" key="7">
    <source>
        <dbReference type="ARBA" id="ARBA00023136"/>
    </source>
</evidence>
<proteinExistence type="inferred from homology"/>
<evidence type="ECO:0000313" key="12">
    <source>
        <dbReference type="RefSeq" id="XP_014488512.1"/>
    </source>
</evidence>
<accession>A0A6P3YFD9</accession>
<dbReference type="GeneID" id="106751834"/>
<dbReference type="GO" id="GO:0007165">
    <property type="term" value="P:signal transduction"/>
    <property type="evidence" value="ECO:0007669"/>
    <property type="project" value="UniProtKB-KW"/>
</dbReference>
<evidence type="ECO:0000313" key="11">
    <source>
        <dbReference type="Proteomes" id="UP000515204"/>
    </source>
</evidence>
<dbReference type="AlphaFoldDB" id="A0A6P3YFD9"/>
<reference evidence="12" key="1">
    <citation type="submission" date="2025-08" db="UniProtKB">
        <authorList>
            <consortium name="RefSeq"/>
        </authorList>
    </citation>
    <scope>IDENTIFICATION</scope>
</reference>
<keyword evidence="9 10" id="KW-0807">Transducer</keyword>
<keyword evidence="2" id="KW-1003">Cell membrane</keyword>
<dbReference type="InterPro" id="IPR004117">
    <property type="entry name" value="7tm6_olfct_rcpt"/>
</dbReference>
<protein>
    <recommendedName>
        <fullName evidence="10">Odorant receptor</fullName>
    </recommendedName>
</protein>
<keyword evidence="3 10" id="KW-0716">Sensory transduction</keyword>
<feature type="transmembrane region" description="Helical" evidence="10">
    <location>
        <begin position="188"/>
        <end position="209"/>
    </location>
</feature>
<sequence length="394" mass="45362">MISSHYENNEILQAWWYNLLAQNSVILIERMLQACRNRFCTFLPLSHSLRQNLQQILSLSLILRRLLLQTTELARAFKVISLNRRFLSPLGIWPTKVNRPLFVFFIVYTTIHCTMAAAHLIKHFTQPDYIVANLTESLLFMMIVGKMYMCERSRGIMIDFLNVIQPDFSVKSYSNAREKTLYLRYNEFALLFIKASLGLAGSAATMFYIRAFVEHWSAISSGNASYELPYQTYPFFEIQDMTTYLCMCVYQTIALPLIVCGYSAPDSFVLSMALHICGQLAVLSCKIEDLLKDHVNYNRHINAVVFRHHQLITLAEILENNFNMIFLQQTLGSVFLLCLTMFHMLTNSEYGDTTTVVAFLMYTCCVVSTILAYCYIGECLITEVIIEPMPHKST</sequence>
<feature type="transmembrane region" description="Helical" evidence="10">
    <location>
        <begin position="241"/>
        <end position="262"/>
    </location>
</feature>
<dbReference type="Proteomes" id="UP000515204">
    <property type="component" value="Unplaced"/>
</dbReference>
<keyword evidence="7 10" id="KW-0472">Membrane</keyword>
<name>A0A6P3YFD9_DINQU</name>
<feature type="transmembrane region" description="Helical" evidence="10">
    <location>
        <begin position="130"/>
        <end position="149"/>
    </location>
</feature>
<dbReference type="GO" id="GO:0004984">
    <property type="term" value="F:olfactory receptor activity"/>
    <property type="evidence" value="ECO:0007669"/>
    <property type="project" value="InterPro"/>
</dbReference>
<comment type="similarity">
    <text evidence="10">Belongs to the insect chemoreceptor superfamily. Heteromeric odorant receptor channel (TC 1.A.69) family.</text>
</comment>
<evidence type="ECO:0000256" key="8">
    <source>
        <dbReference type="ARBA" id="ARBA00023170"/>
    </source>
</evidence>
<dbReference type="PANTHER" id="PTHR21137">
    <property type="entry name" value="ODORANT RECEPTOR"/>
    <property type="match status" value="1"/>
</dbReference>
<organism evidence="11 12">
    <name type="scientific">Dinoponera quadriceps</name>
    <name type="common">South American ant</name>
    <dbReference type="NCBI Taxonomy" id="609295"/>
    <lineage>
        <taxon>Eukaryota</taxon>
        <taxon>Metazoa</taxon>
        <taxon>Ecdysozoa</taxon>
        <taxon>Arthropoda</taxon>
        <taxon>Hexapoda</taxon>
        <taxon>Insecta</taxon>
        <taxon>Pterygota</taxon>
        <taxon>Neoptera</taxon>
        <taxon>Endopterygota</taxon>
        <taxon>Hymenoptera</taxon>
        <taxon>Apocrita</taxon>
        <taxon>Aculeata</taxon>
        <taxon>Formicoidea</taxon>
        <taxon>Formicidae</taxon>
        <taxon>Ponerinae</taxon>
        <taxon>Ponerini</taxon>
        <taxon>Dinoponera</taxon>
    </lineage>
</organism>
<dbReference type="KEGG" id="dqu:106751834"/>
<comment type="subcellular location">
    <subcellularLocation>
        <location evidence="1 10">Cell membrane</location>
        <topology evidence="1 10">Multi-pass membrane protein</topology>
    </subcellularLocation>
</comment>
<feature type="transmembrane region" description="Helical" evidence="10">
    <location>
        <begin position="325"/>
        <end position="345"/>
    </location>
</feature>
<evidence type="ECO:0000256" key="3">
    <source>
        <dbReference type="ARBA" id="ARBA00022606"/>
    </source>
</evidence>
<evidence type="ECO:0000256" key="2">
    <source>
        <dbReference type="ARBA" id="ARBA00022475"/>
    </source>
</evidence>
<feature type="transmembrane region" description="Helical" evidence="10">
    <location>
        <begin position="101"/>
        <end position="124"/>
    </location>
</feature>
<evidence type="ECO:0000256" key="5">
    <source>
        <dbReference type="ARBA" id="ARBA00022725"/>
    </source>
</evidence>